<sequence length="265" mass="30722">MRGFLNLGNTCYFNTAIQCLLHVPVLSNYFLQVGYTGECEFTKLYLKLVQFYWISQERGLIHPGPLMAQFFKHFPRFDNMEPHDTQEAILCVIDILERSCPDIKQWFYGKKMQETIWPGGKSQSREDFGMHIVTSQGTDLAEMLTKSADWNVIENFEDGEGRVHHVATTRMVFSKLPQVLMISFDRKSHIHVIEKILIDKYEYNLIASAVHIGIQRDGHYVSFVKHGEKWYYINDDFINEATLPDTAGHYVLVYNLKTPSSECPP</sequence>
<organism evidence="2 3">
    <name type="scientific">Ostreococcus tauri virus OtV5</name>
    <dbReference type="NCBI Taxonomy" id="1785753"/>
    <lineage>
        <taxon>Viruses</taxon>
        <taxon>Varidnaviria</taxon>
        <taxon>Bamfordvirae</taxon>
        <taxon>Nucleocytoviricota</taxon>
        <taxon>Megaviricetes</taxon>
        <taxon>Algavirales</taxon>
        <taxon>Phycodnaviridae</taxon>
        <taxon>Prasinovirus</taxon>
        <taxon>Prasinovirus ostreotauri</taxon>
    </lineage>
</organism>
<dbReference type="GeneID" id="5845758"/>
<evidence type="ECO:0000313" key="3">
    <source>
        <dbReference type="Proteomes" id="UP000203890"/>
    </source>
</evidence>
<proteinExistence type="predicted"/>
<keyword evidence="3" id="KW-1185">Reference proteome</keyword>
<dbReference type="Gene3D" id="3.90.70.10">
    <property type="entry name" value="Cysteine proteinases"/>
    <property type="match status" value="1"/>
</dbReference>
<keyword evidence="2" id="KW-0378">Hydrolase</keyword>
<dbReference type="OrthoDB" id="8303at10239"/>
<dbReference type="InterPro" id="IPR050164">
    <property type="entry name" value="Peptidase_C19"/>
</dbReference>
<dbReference type="Proteomes" id="UP000203890">
    <property type="component" value="Segment"/>
</dbReference>
<name>A9YW77_9PHYC</name>
<dbReference type="InterPro" id="IPR028889">
    <property type="entry name" value="USP"/>
</dbReference>
<dbReference type="Pfam" id="PF00443">
    <property type="entry name" value="UCH"/>
    <property type="match status" value="1"/>
</dbReference>
<accession>A9YW77</accession>
<protein>
    <submittedName>
        <fullName evidence="2">Putative ubiquitin C-terminal hydrolase Ubp8</fullName>
    </submittedName>
</protein>
<dbReference type="InterPro" id="IPR038765">
    <property type="entry name" value="Papain-like_cys_pep_sf"/>
</dbReference>
<reference evidence="2 3" key="1">
    <citation type="journal article" date="2008" name="PLoS ONE">
        <title>Life-cycle and genome of OtV5, a large DNA virus of the pelagic marine unicellular green alga Ostreococcus tauri.</title>
        <authorList>
            <person name="Derelle E."/>
            <person name="Ferraz C."/>
            <person name="Escande M.L."/>
            <person name="Eychenie S."/>
            <person name="Cooke R."/>
            <person name="Piganeau G."/>
            <person name="Desdevises Y."/>
            <person name="Bellec L."/>
            <person name="Moreau H."/>
            <person name="Grimsley N."/>
        </authorList>
    </citation>
    <scope>NUCLEOTIDE SEQUENCE [LARGE SCALE GENOMIC DNA]</scope>
    <source>
        <strain evidence="2 3">OtV5</strain>
    </source>
</reference>
<feature type="domain" description="USP" evidence="1">
    <location>
        <begin position="2"/>
        <end position="257"/>
    </location>
</feature>
<dbReference type="InterPro" id="IPR001394">
    <property type="entry name" value="Peptidase_C19_UCH"/>
</dbReference>
<dbReference type="GO" id="GO:0016579">
    <property type="term" value="P:protein deubiquitination"/>
    <property type="evidence" value="ECO:0007669"/>
    <property type="project" value="InterPro"/>
</dbReference>
<dbReference type="PANTHER" id="PTHR24006">
    <property type="entry name" value="UBIQUITIN CARBOXYL-TERMINAL HYDROLASE"/>
    <property type="match status" value="1"/>
</dbReference>
<dbReference type="KEGG" id="vg:5845758"/>
<dbReference type="SUPFAM" id="SSF54001">
    <property type="entry name" value="Cysteine proteinases"/>
    <property type="match status" value="1"/>
</dbReference>
<evidence type="ECO:0000259" key="1">
    <source>
        <dbReference type="PROSITE" id="PS50235"/>
    </source>
</evidence>
<dbReference type="RefSeq" id="YP_001648256.2">
    <property type="nucleotide sequence ID" value="NC_010191.2"/>
</dbReference>
<dbReference type="GO" id="GO:0004843">
    <property type="term" value="F:cysteine-type deubiquitinase activity"/>
    <property type="evidence" value="ECO:0007669"/>
    <property type="project" value="InterPro"/>
</dbReference>
<dbReference type="PROSITE" id="PS50235">
    <property type="entry name" value="USP_3"/>
    <property type="match status" value="1"/>
</dbReference>
<evidence type="ECO:0000313" key="2">
    <source>
        <dbReference type="EMBL" id="ABY27960.2"/>
    </source>
</evidence>
<dbReference type="EMBL" id="EU304328">
    <property type="protein sequence ID" value="ABY27960.2"/>
    <property type="molecule type" value="Genomic_DNA"/>
</dbReference>
<gene>
    <name evidence="2" type="ORF">OtV5_163c</name>
</gene>